<dbReference type="GO" id="GO:0006289">
    <property type="term" value="P:nucleotide-excision repair"/>
    <property type="evidence" value="ECO:0007669"/>
    <property type="project" value="InterPro"/>
</dbReference>
<evidence type="ECO:0000256" key="5">
    <source>
        <dbReference type="ARBA" id="ARBA00022801"/>
    </source>
</evidence>
<dbReference type="AlphaFoldDB" id="A0A845F5K7"/>
<name>A0A845F5K7_9BACL</name>
<keyword evidence="5" id="KW-0378">Hydrolase</keyword>
<dbReference type="GO" id="GO:0009411">
    <property type="term" value="P:response to UV"/>
    <property type="evidence" value="ECO:0007669"/>
    <property type="project" value="InterPro"/>
</dbReference>
<evidence type="ECO:0000256" key="6">
    <source>
        <dbReference type="ARBA" id="ARBA00023204"/>
    </source>
</evidence>
<keyword evidence="4" id="KW-0228">DNA excision</keyword>
<dbReference type="PANTHER" id="PTHR31290:SF5">
    <property type="entry name" value="UV-DAMAGE ENDONUCLEASE"/>
    <property type="match status" value="1"/>
</dbReference>
<evidence type="ECO:0000313" key="8">
    <source>
        <dbReference type="Proteomes" id="UP000447833"/>
    </source>
</evidence>
<dbReference type="SUPFAM" id="SSF51658">
    <property type="entry name" value="Xylose isomerase-like"/>
    <property type="match status" value="1"/>
</dbReference>
<accession>A0A845F5K7</accession>
<keyword evidence="2 7" id="KW-0255">Endonuclease</keyword>
<keyword evidence="6" id="KW-0234">DNA repair</keyword>
<evidence type="ECO:0000256" key="2">
    <source>
        <dbReference type="ARBA" id="ARBA00022759"/>
    </source>
</evidence>
<dbReference type="Pfam" id="PF03851">
    <property type="entry name" value="UvdE"/>
    <property type="match status" value="1"/>
</dbReference>
<dbReference type="NCBIfam" id="TIGR00629">
    <property type="entry name" value="uvde"/>
    <property type="match status" value="1"/>
</dbReference>
<dbReference type="GO" id="GO:0016787">
    <property type="term" value="F:hydrolase activity"/>
    <property type="evidence" value="ECO:0007669"/>
    <property type="project" value="UniProtKB-KW"/>
</dbReference>
<comment type="caution">
    <text evidence="7">The sequence shown here is derived from an EMBL/GenBank/DDBJ whole genome shotgun (WGS) entry which is preliminary data.</text>
</comment>
<evidence type="ECO:0000313" key="7">
    <source>
        <dbReference type="EMBL" id="MYL66051.1"/>
    </source>
</evidence>
<organism evidence="7 8">
    <name type="scientific">Guptibacillus hwajinpoensis</name>
    <dbReference type="NCBI Taxonomy" id="208199"/>
    <lineage>
        <taxon>Bacteria</taxon>
        <taxon>Bacillati</taxon>
        <taxon>Bacillota</taxon>
        <taxon>Bacilli</taxon>
        <taxon>Bacillales</taxon>
        <taxon>Guptibacillaceae</taxon>
        <taxon>Guptibacillus</taxon>
    </lineage>
</organism>
<evidence type="ECO:0000256" key="4">
    <source>
        <dbReference type="ARBA" id="ARBA00022769"/>
    </source>
</evidence>
<evidence type="ECO:0000256" key="3">
    <source>
        <dbReference type="ARBA" id="ARBA00022763"/>
    </source>
</evidence>
<keyword evidence="3" id="KW-0227">DNA damage</keyword>
<dbReference type="Proteomes" id="UP000447833">
    <property type="component" value="Unassembled WGS sequence"/>
</dbReference>
<protein>
    <submittedName>
        <fullName evidence="7">UV DNA damage repair endonuclease UvsE</fullName>
    </submittedName>
</protein>
<gene>
    <name evidence="7" type="primary">uvsE</name>
    <name evidence="7" type="ORF">GLW07_22250</name>
</gene>
<dbReference type="EMBL" id="WMEY01000015">
    <property type="protein sequence ID" value="MYL66051.1"/>
    <property type="molecule type" value="Genomic_DNA"/>
</dbReference>
<dbReference type="PANTHER" id="PTHR31290">
    <property type="entry name" value="UV-DAMAGE ENDONUCLEASE"/>
    <property type="match status" value="1"/>
</dbReference>
<proteinExistence type="predicted"/>
<dbReference type="InterPro" id="IPR036237">
    <property type="entry name" value="Xyl_isomerase-like_sf"/>
</dbReference>
<evidence type="ECO:0000256" key="1">
    <source>
        <dbReference type="ARBA" id="ARBA00022722"/>
    </source>
</evidence>
<dbReference type="GO" id="GO:0004519">
    <property type="term" value="F:endonuclease activity"/>
    <property type="evidence" value="ECO:0007669"/>
    <property type="project" value="UniProtKB-KW"/>
</dbReference>
<reference evidence="7 8" key="1">
    <citation type="submission" date="2019-11" db="EMBL/GenBank/DDBJ databases">
        <title>Genome sequences of 17 halophilic strains isolated from different environments.</title>
        <authorList>
            <person name="Furrow R.E."/>
        </authorList>
    </citation>
    <scope>NUCLEOTIDE SEQUENCE [LARGE SCALE GENOMIC DNA]</scope>
    <source>
        <strain evidence="7 8">22506_14_FS</strain>
    </source>
</reference>
<dbReference type="InterPro" id="IPR004601">
    <property type="entry name" value="UvdE"/>
</dbReference>
<dbReference type="RefSeq" id="WP_160921726.1">
    <property type="nucleotide sequence ID" value="NZ_WMEY01000015.1"/>
</dbReference>
<keyword evidence="1" id="KW-0540">Nuclease</keyword>
<dbReference type="Gene3D" id="3.20.20.150">
    <property type="entry name" value="Divalent-metal-dependent TIM barrel enzymes"/>
    <property type="match status" value="1"/>
</dbReference>
<sequence length="335" mass="39149">MDSLIERFLRGENELTIIQLGYVAMSTELVNSSPSQTMTYAQFQKIKNPEAAIRKLERIAKSNLENCLRLLKHNKGNDIHFFRLSSRLIPLANHEALEGWDYLTPLKNELKELGDYAKKEKMRIGFHPDHFVLLNSPKKEILQASVQMLALHVRLLEGMGIDSTHRCVLHVGGGYDDKELSLERFIHNWMYTPKKIQETIILENDDTTFTLLDTLYLCEKLNVPMVFDFHHHMACHETKEWEKDWGRVVDTWKNSPLPVKMHISSPKNEQEFRSHADYVDVDWFFSFLNKVKGSTKQIDCMIEAKQKDAALFQLMERIKKRDDIELIDASTFRIK</sequence>